<keyword evidence="1" id="KW-0472">Membrane</keyword>
<dbReference type="OrthoDB" id="7554221at2759"/>
<keyword evidence="1" id="KW-1133">Transmembrane helix</keyword>
<evidence type="ECO:0000313" key="3">
    <source>
        <dbReference type="RefSeq" id="XP_024893680.1"/>
    </source>
</evidence>
<dbReference type="GeneID" id="112468630"/>
<sequence>MIATGTMFIVYLQQACGMFRITCYRIARTMTLEILRKNSLQNEYLIYKGLICAVDMHRKAMKFSNSTISRFKIMFALSIMTGVMCGNFNIFLVNTAFVLLYILINNSNKISYY</sequence>
<organism evidence="2 3">
    <name type="scientific">Temnothorax curvispinosus</name>
    <dbReference type="NCBI Taxonomy" id="300111"/>
    <lineage>
        <taxon>Eukaryota</taxon>
        <taxon>Metazoa</taxon>
        <taxon>Ecdysozoa</taxon>
        <taxon>Arthropoda</taxon>
        <taxon>Hexapoda</taxon>
        <taxon>Insecta</taxon>
        <taxon>Pterygota</taxon>
        <taxon>Neoptera</taxon>
        <taxon>Endopterygota</taxon>
        <taxon>Hymenoptera</taxon>
        <taxon>Apocrita</taxon>
        <taxon>Aculeata</taxon>
        <taxon>Formicoidea</taxon>
        <taxon>Formicidae</taxon>
        <taxon>Myrmicinae</taxon>
        <taxon>Temnothorax</taxon>
    </lineage>
</organism>
<protein>
    <submittedName>
        <fullName evidence="3">Uncharacterized protein LOC112468630</fullName>
    </submittedName>
</protein>
<reference evidence="3" key="1">
    <citation type="submission" date="2025-08" db="UniProtKB">
        <authorList>
            <consortium name="RefSeq"/>
        </authorList>
    </citation>
    <scope>IDENTIFICATION</scope>
    <source>
        <tissue evidence="3">Whole body</tissue>
    </source>
</reference>
<gene>
    <name evidence="3" type="primary">LOC112468630</name>
</gene>
<keyword evidence="2" id="KW-1185">Reference proteome</keyword>
<feature type="transmembrane region" description="Helical" evidence="1">
    <location>
        <begin position="71"/>
        <end position="104"/>
    </location>
</feature>
<dbReference type="RefSeq" id="XP_024893680.1">
    <property type="nucleotide sequence ID" value="XM_025037912.1"/>
</dbReference>
<accession>A0A6J1RLU3</accession>
<proteinExistence type="predicted"/>
<evidence type="ECO:0000256" key="1">
    <source>
        <dbReference type="SAM" id="Phobius"/>
    </source>
</evidence>
<evidence type="ECO:0000313" key="2">
    <source>
        <dbReference type="Proteomes" id="UP000504618"/>
    </source>
</evidence>
<dbReference type="Proteomes" id="UP000504618">
    <property type="component" value="Unplaced"/>
</dbReference>
<dbReference type="AlphaFoldDB" id="A0A6J1RLU3"/>
<name>A0A6J1RLU3_9HYME</name>
<keyword evidence="1" id="KW-0812">Transmembrane</keyword>